<feature type="compositionally biased region" description="Basic residues" evidence="1">
    <location>
        <begin position="53"/>
        <end position="67"/>
    </location>
</feature>
<organism evidence="2 3">
    <name type="scientific">Roridomyces roridus</name>
    <dbReference type="NCBI Taxonomy" id="1738132"/>
    <lineage>
        <taxon>Eukaryota</taxon>
        <taxon>Fungi</taxon>
        <taxon>Dikarya</taxon>
        <taxon>Basidiomycota</taxon>
        <taxon>Agaricomycotina</taxon>
        <taxon>Agaricomycetes</taxon>
        <taxon>Agaricomycetidae</taxon>
        <taxon>Agaricales</taxon>
        <taxon>Marasmiineae</taxon>
        <taxon>Mycenaceae</taxon>
        <taxon>Roridomyces</taxon>
    </lineage>
</organism>
<name>A0AAD7FW76_9AGAR</name>
<accession>A0AAD7FW76</accession>
<evidence type="ECO:0000313" key="3">
    <source>
        <dbReference type="Proteomes" id="UP001221142"/>
    </source>
</evidence>
<protein>
    <submittedName>
        <fullName evidence="2">Uncharacterized protein</fullName>
    </submittedName>
</protein>
<comment type="caution">
    <text evidence="2">The sequence shown here is derived from an EMBL/GenBank/DDBJ whole genome shotgun (WGS) entry which is preliminary data.</text>
</comment>
<dbReference type="AlphaFoldDB" id="A0AAD7FW76"/>
<dbReference type="Proteomes" id="UP001221142">
    <property type="component" value="Unassembled WGS sequence"/>
</dbReference>
<evidence type="ECO:0000313" key="2">
    <source>
        <dbReference type="EMBL" id="KAJ7646892.1"/>
    </source>
</evidence>
<dbReference type="Gene3D" id="3.60.130.30">
    <property type="match status" value="1"/>
</dbReference>
<dbReference type="EMBL" id="JARKIF010000002">
    <property type="protein sequence ID" value="KAJ7646892.1"/>
    <property type="molecule type" value="Genomic_DNA"/>
</dbReference>
<keyword evidence="3" id="KW-1185">Reference proteome</keyword>
<sequence>MRDPFAAKLDPQFSQDYRSLRKEEVPFRASDFPHSNGAWIGLRDKGDAGGTGAKRKGKGKSRKSGARPRWKYFTVEELNRRGFRRIAWDGRYVENPPIPSISCSPFCRDPLLIVDQDGRIIAVFVGKPDDPDWDENVIPGVAAAMEEASRDGVDDGVFSAENLTHRRGNFYTLTSGVSFGGGQKVKPGNLLNSRQRRRLLRRLLRNKYIKRIAGFQSSAYAYWAPKLYAEYVRDLKALFAHHDGLQHNFNNSIFPAVTFNCSSNAVSFEHTDYQNNPGGWCAITSAGSFDPCKSALFYMKQIKLMVEFPSGSTVCIPSGTISHGNTPLSPGETRYSMTQYAAGGLFRYVKYGFKTAKQLMAAKGGKALRESYDGVPGSRWECALDLFSKADEIAADRDSVSDSSVPAPRSLSF</sequence>
<reference evidence="2" key="1">
    <citation type="submission" date="2023-03" db="EMBL/GenBank/DDBJ databases">
        <title>Massive genome expansion in bonnet fungi (Mycena s.s.) driven by repeated elements and novel gene families across ecological guilds.</title>
        <authorList>
            <consortium name="Lawrence Berkeley National Laboratory"/>
            <person name="Harder C.B."/>
            <person name="Miyauchi S."/>
            <person name="Viragh M."/>
            <person name="Kuo A."/>
            <person name="Thoen E."/>
            <person name="Andreopoulos B."/>
            <person name="Lu D."/>
            <person name="Skrede I."/>
            <person name="Drula E."/>
            <person name="Henrissat B."/>
            <person name="Morin E."/>
            <person name="Kohler A."/>
            <person name="Barry K."/>
            <person name="LaButti K."/>
            <person name="Morin E."/>
            <person name="Salamov A."/>
            <person name="Lipzen A."/>
            <person name="Mereny Z."/>
            <person name="Hegedus B."/>
            <person name="Baldrian P."/>
            <person name="Stursova M."/>
            <person name="Weitz H."/>
            <person name="Taylor A."/>
            <person name="Grigoriev I.V."/>
            <person name="Nagy L.G."/>
            <person name="Martin F."/>
            <person name="Kauserud H."/>
        </authorList>
    </citation>
    <scope>NUCLEOTIDE SEQUENCE</scope>
    <source>
        <strain evidence="2">9284</strain>
    </source>
</reference>
<feature type="region of interest" description="Disordered" evidence="1">
    <location>
        <begin position="38"/>
        <end position="67"/>
    </location>
</feature>
<gene>
    <name evidence="2" type="ORF">FB45DRAFT_734962</name>
</gene>
<evidence type="ECO:0000256" key="1">
    <source>
        <dbReference type="SAM" id="MobiDB-lite"/>
    </source>
</evidence>
<proteinExistence type="predicted"/>